<organism evidence="1 2">
    <name type="scientific">Duganella zoogloeoides</name>
    <dbReference type="NCBI Taxonomy" id="75659"/>
    <lineage>
        <taxon>Bacteria</taxon>
        <taxon>Pseudomonadati</taxon>
        <taxon>Pseudomonadota</taxon>
        <taxon>Betaproteobacteria</taxon>
        <taxon>Burkholderiales</taxon>
        <taxon>Oxalobacteraceae</taxon>
        <taxon>Telluria group</taxon>
        <taxon>Duganella</taxon>
    </lineage>
</organism>
<gene>
    <name evidence="1" type="ORF">SR858_09050</name>
</gene>
<dbReference type="InterPro" id="IPR032710">
    <property type="entry name" value="NTF2-like_dom_sf"/>
</dbReference>
<evidence type="ECO:0000313" key="1">
    <source>
        <dbReference type="EMBL" id="WQH06453.1"/>
    </source>
</evidence>
<dbReference type="SUPFAM" id="SSF54427">
    <property type="entry name" value="NTF2-like"/>
    <property type="match status" value="1"/>
</dbReference>
<evidence type="ECO:0000313" key="2">
    <source>
        <dbReference type="Proteomes" id="UP001326110"/>
    </source>
</evidence>
<proteinExistence type="predicted"/>
<accession>A0ABZ0Y425</accession>
<protein>
    <submittedName>
        <fullName evidence="1">Nuclear transport factor 2 family protein</fullName>
    </submittedName>
</protein>
<keyword evidence="2" id="KW-1185">Reference proteome</keyword>
<sequence length="108" mass="11760">MEKLVNQFIENANAFDVAGTLALFSAEAFIEDVSVGDAFIGTDGIRRYLAQYFVGYHTSTKLLALERLSDSAATARVDFTGDFGHETGWLRIRLGADGLIARIDAALE</sequence>
<dbReference type="Gene3D" id="3.10.450.50">
    <property type="match status" value="1"/>
</dbReference>
<name>A0ABZ0Y425_9BURK</name>
<dbReference type="GeneID" id="43164125"/>
<dbReference type="EMBL" id="CP140152">
    <property type="protein sequence ID" value="WQH06453.1"/>
    <property type="molecule type" value="Genomic_DNA"/>
</dbReference>
<dbReference type="RefSeq" id="WP_019922433.1">
    <property type="nucleotide sequence ID" value="NZ_CP140152.1"/>
</dbReference>
<reference evidence="1 2" key="1">
    <citation type="submission" date="2023-11" db="EMBL/GenBank/DDBJ databases">
        <title>MicrobeMod: A computational toolkit for identifying prokaryotic methylation and restriction-modification with nanopore sequencing.</title>
        <authorList>
            <person name="Crits-Christoph A."/>
            <person name="Kang S.C."/>
            <person name="Lee H."/>
            <person name="Ostrov N."/>
        </authorList>
    </citation>
    <scope>NUCLEOTIDE SEQUENCE [LARGE SCALE GENOMIC DNA]</scope>
    <source>
        <strain evidence="1 2">ATCC 25935</strain>
    </source>
</reference>
<dbReference type="Proteomes" id="UP001326110">
    <property type="component" value="Chromosome"/>
</dbReference>